<evidence type="ECO:0008006" key="4">
    <source>
        <dbReference type="Google" id="ProtNLM"/>
    </source>
</evidence>
<dbReference type="OrthoDB" id="7929840at2"/>
<gene>
    <name evidence="2" type="ORF">YBN1229_v1_3495</name>
</gene>
<protein>
    <recommendedName>
        <fullName evidence="4">Peptidoglycan binding-like domain-containing protein</fullName>
    </recommendedName>
</protein>
<keyword evidence="3" id="KW-1185">Reference proteome</keyword>
<dbReference type="KEGG" id="fil:BN1229_v1_2418"/>
<evidence type="ECO:0000313" key="3">
    <source>
        <dbReference type="Proteomes" id="UP000033187"/>
    </source>
</evidence>
<sequence>MRSLFGLFLLAAGLGIGAYSFFPDAMEDHVRLGQLSRIITPVSSSTGAPAQRQLRSFSPSSPLFAQSSNDAAENGVISAENNGPPTVVARRNLVRPATGIAATTPATLIETGTTYAIHSSPHARFTRIVEVQEELKRVGCYYGYLDGDWGPASKRAMQAFVRKVNASLPIEEPNEILLALLKAHPANTCAEGCDPGLVENANGQCVPNTVFAQDTSHSSPNLFAPPRLAQRSTTTGWQADVETSGYNNLPPLISVSEAREAPPGRMSVGGPISGTVTQGVADGGAALPQIMPAPKDSGPELRTATAVAVADPVDQPVEIERPVTVTKKHSSRRRYSKETRQKRLMRQAFGDVF</sequence>
<accession>A0A0D6JK52</accession>
<dbReference type="EMBL" id="LN829119">
    <property type="protein sequence ID" value="CPR22062.1"/>
    <property type="molecule type" value="Genomic_DNA"/>
</dbReference>
<evidence type="ECO:0000313" key="2">
    <source>
        <dbReference type="EMBL" id="CPR22062.1"/>
    </source>
</evidence>
<evidence type="ECO:0000256" key="1">
    <source>
        <dbReference type="SAM" id="MobiDB-lite"/>
    </source>
</evidence>
<dbReference type="RefSeq" id="WP_046478336.1">
    <property type="nucleotide sequence ID" value="NZ_LN829118.1"/>
</dbReference>
<proteinExistence type="predicted"/>
<dbReference type="KEGG" id="fiy:BN1229_v1_3495"/>
<organism evidence="2 3">
    <name type="scientific">Candidatus Filomicrobium marinum</name>
    <dbReference type="NCBI Taxonomy" id="1608628"/>
    <lineage>
        <taxon>Bacteria</taxon>
        <taxon>Pseudomonadati</taxon>
        <taxon>Pseudomonadota</taxon>
        <taxon>Alphaproteobacteria</taxon>
        <taxon>Hyphomicrobiales</taxon>
        <taxon>Hyphomicrobiaceae</taxon>
        <taxon>Filomicrobium</taxon>
    </lineage>
</organism>
<feature type="region of interest" description="Disordered" evidence="1">
    <location>
        <begin position="217"/>
        <end position="243"/>
    </location>
</feature>
<reference evidence="3" key="1">
    <citation type="submission" date="2015-02" db="EMBL/GenBank/DDBJ databases">
        <authorList>
            <person name="Chooi Y.-H."/>
        </authorList>
    </citation>
    <scope>NUCLEOTIDE SEQUENCE [LARGE SCALE GENOMIC DNA]</scope>
    <source>
        <strain evidence="3">strain Y</strain>
    </source>
</reference>
<name>A0A0D6JK52_9HYPH</name>
<dbReference type="CDD" id="cd19941">
    <property type="entry name" value="TIL"/>
    <property type="match status" value="1"/>
</dbReference>
<dbReference type="AlphaFoldDB" id="A0A0D6JK52"/>
<dbReference type="Proteomes" id="UP000033187">
    <property type="component" value="Chromosome 1"/>
</dbReference>